<gene>
    <name evidence="1" type="ORF">MLD38_040353</name>
</gene>
<proteinExistence type="predicted"/>
<name>A0ACB9L541_9MYRT</name>
<reference evidence="2" key="1">
    <citation type="journal article" date="2023" name="Front. Plant Sci.">
        <title>Chromosomal-level genome assembly of Melastoma candidum provides insights into trichome evolution.</title>
        <authorList>
            <person name="Zhong Y."/>
            <person name="Wu W."/>
            <person name="Sun C."/>
            <person name="Zou P."/>
            <person name="Liu Y."/>
            <person name="Dai S."/>
            <person name="Zhou R."/>
        </authorList>
    </citation>
    <scope>NUCLEOTIDE SEQUENCE [LARGE SCALE GENOMIC DNA]</scope>
</reference>
<comment type="caution">
    <text evidence="1">The sequence shown here is derived from an EMBL/GenBank/DDBJ whole genome shotgun (WGS) entry which is preliminary data.</text>
</comment>
<dbReference type="EMBL" id="CM042891">
    <property type="protein sequence ID" value="KAI4304894.1"/>
    <property type="molecule type" value="Genomic_DNA"/>
</dbReference>
<evidence type="ECO:0000313" key="1">
    <source>
        <dbReference type="EMBL" id="KAI4304894.1"/>
    </source>
</evidence>
<accession>A0ACB9L541</accession>
<protein>
    <submittedName>
        <fullName evidence="1">Uncharacterized protein</fullName>
    </submittedName>
</protein>
<dbReference type="Proteomes" id="UP001057402">
    <property type="component" value="Chromosome 12"/>
</dbReference>
<organism evidence="1 2">
    <name type="scientific">Melastoma candidum</name>
    <dbReference type="NCBI Taxonomy" id="119954"/>
    <lineage>
        <taxon>Eukaryota</taxon>
        <taxon>Viridiplantae</taxon>
        <taxon>Streptophyta</taxon>
        <taxon>Embryophyta</taxon>
        <taxon>Tracheophyta</taxon>
        <taxon>Spermatophyta</taxon>
        <taxon>Magnoliopsida</taxon>
        <taxon>eudicotyledons</taxon>
        <taxon>Gunneridae</taxon>
        <taxon>Pentapetalae</taxon>
        <taxon>rosids</taxon>
        <taxon>malvids</taxon>
        <taxon>Myrtales</taxon>
        <taxon>Melastomataceae</taxon>
        <taxon>Melastomatoideae</taxon>
        <taxon>Melastomateae</taxon>
        <taxon>Melastoma</taxon>
    </lineage>
</organism>
<sequence>MSIPSLGSAIIAIGLILLSQELLLLGLNQMNICNDWLGVRLASRNLVALLKLETTVDWIAVGHTEGSVVDCGMKSKSHMGYDGKGSELWDM</sequence>
<evidence type="ECO:0000313" key="2">
    <source>
        <dbReference type="Proteomes" id="UP001057402"/>
    </source>
</evidence>
<keyword evidence="2" id="KW-1185">Reference proteome</keyword>